<name>A0A964T0S2_9HYPH</name>
<dbReference type="AlphaFoldDB" id="A0A964T0S2"/>
<dbReference type="EMBL" id="SPKJ01000002">
    <property type="protein sequence ID" value="MYZ46298.1"/>
    <property type="molecule type" value="Genomic_DNA"/>
</dbReference>
<protein>
    <submittedName>
        <fullName evidence="1">Uncharacterized protein</fullName>
    </submittedName>
</protein>
<organism evidence="1 2">
    <name type="scientific">Propylenella binzhouense</name>
    <dbReference type="NCBI Taxonomy" id="2555902"/>
    <lineage>
        <taxon>Bacteria</taxon>
        <taxon>Pseudomonadati</taxon>
        <taxon>Pseudomonadota</taxon>
        <taxon>Alphaproteobacteria</taxon>
        <taxon>Hyphomicrobiales</taxon>
        <taxon>Propylenellaceae</taxon>
        <taxon>Propylenella</taxon>
    </lineage>
</organism>
<keyword evidence="2" id="KW-1185">Reference proteome</keyword>
<evidence type="ECO:0000313" key="2">
    <source>
        <dbReference type="Proteomes" id="UP000773614"/>
    </source>
</evidence>
<evidence type="ECO:0000313" key="1">
    <source>
        <dbReference type="EMBL" id="MYZ46298.1"/>
    </source>
</evidence>
<proteinExistence type="predicted"/>
<gene>
    <name evidence="1" type="ORF">E4O86_00985</name>
</gene>
<reference evidence="1" key="1">
    <citation type="submission" date="2019-03" db="EMBL/GenBank/DDBJ databases">
        <title>Afifella sp. nov., isolated from activated sludge.</title>
        <authorList>
            <person name="Li Q."/>
            <person name="Liu Y."/>
        </authorList>
    </citation>
    <scope>NUCLEOTIDE SEQUENCE</scope>
    <source>
        <strain evidence="1">L72</strain>
    </source>
</reference>
<dbReference type="RefSeq" id="WP_161138645.1">
    <property type="nucleotide sequence ID" value="NZ_SPKJ01000002.1"/>
</dbReference>
<accession>A0A964T0S2</accession>
<sequence length="63" mass="6666">MLLLGRKMARERVGPSAGMLFRRATRIGTDEDPVALSTSLAGIAGHFGLLPEAVSARSPSLMK</sequence>
<comment type="caution">
    <text evidence="1">The sequence shown here is derived from an EMBL/GenBank/DDBJ whole genome shotgun (WGS) entry which is preliminary data.</text>
</comment>
<dbReference type="Proteomes" id="UP000773614">
    <property type="component" value="Unassembled WGS sequence"/>
</dbReference>